<dbReference type="OrthoDB" id="206571at2157"/>
<comment type="caution">
    <text evidence="3">The sequence shown here is derived from an EMBL/GenBank/DDBJ whole genome shotgun (WGS) entry which is preliminary data.</text>
</comment>
<feature type="domain" description="DUF7310" evidence="2">
    <location>
        <begin position="27"/>
        <end position="103"/>
    </location>
</feature>
<feature type="compositionally biased region" description="Pro residues" evidence="1">
    <location>
        <begin position="106"/>
        <end position="121"/>
    </location>
</feature>
<keyword evidence="4" id="KW-1185">Reference proteome</keyword>
<organism evidence="3 4">
    <name type="scientific">Halarchaeum grantii</name>
    <dbReference type="NCBI Taxonomy" id="1193105"/>
    <lineage>
        <taxon>Archaea</taxon>
        <taxon>Methanobacteriati</taxon>
        <taxon>Methanobacteriota</taxon>
        <taxon>Stenosarchaea group</taxon>
        <taxon>Halobacteria</taxon>
        <taxon>Halobacteriales</taxon>
        <taxon>Halobacteriaceae</taxon>
    </lineage>
</organism>
<feature type="region of interest" description="Disordered" evidence="1">
    <location>
        <begin position="96"/>
        <end position="140"/>
    </location>
</feature>
<accession>A0A830EWU3</accession>
<evidence type="ECO:0000259" key="2">
    <source>
        <dbReference type="Pfam" id="PF23991"/>
    </source>
</evidence>
<evidence type="ECO:0000313" key="3">
    <source>
        <dbReference type="EMBL" id="GGL32578.1"/>
    </source>
</evidence>
<reference evidence="3 4" key="1">
    <citation type="journal article" date="2019" name="Int. J. Syst. Evol. Microbiol.">
        <title>The Global Catalogue of Microorganisms (GCM) 10K type strain sequencing project: providing services to taxonomists for standard genome sequencing and annotation.</title>
        <authorList>
            <consortium name="The Broad Institute Genomics Platform"/>
            <consortium name="The Broad Institute Genome Sequencing Center for Infectious Disease"/>
            <person name="Wu L."/>
            <person name="Ma J."/>
        </authorList>
    </citation>
    <scope>NUCLEOTIDE SEQUENCE [LARGE SCALE GENOMIC DNA]</scope>
    <source>
        <strain evidence="3 4">JCM 19585</strain>
    </source>
</reference>
<dbReference type="Pfam" id="PF23991">
    <property type="entry name" value="DUF7310"/>
    <property type="match status" value="1"/>
</dbReference>
<proteinExistence type="predicted"/>
<feature type="compositionally biased region" description="Basic and acidic residues" evidence="1">
    <location>
        <begin position="1"/>
        <end position="21"/>
    </location>
</feature>
<dbReference type="InterPro" id="IPR055734">
    <property type="entry name" value="DUF7310"/>
</dbReference>
<evidence type="ECO:0000313" key="4">
    <source>
        <dbReference type="Proteomes" id="UP000628840"/>
    </source>
</evidence>
<name>A0A830EWU3_9EURY</name>
<feature type="region of interest" description="Disordered" evidence="1">
    <location>
        <begin position="1"/>
        <end position="25"/>
    </location>
</feature>
<protein>
    <recommendedName>
        <fullName evidence="2">DUF7310 domain-containing protein</fullName>
    </recommendedName>
</protein>
<sequence length="140" mass="15027">MPPETPRPETAHRETRRDARAPDVASLDARLRAVERLAHDTDPGGDTPADDIAALADRLDTVERRLDDLDAATQALQGYVGDFEAVNESVERRANAALAAAERPPAAHPIPDLPDPDPTPEPAQNADSRDAGFLARLLGK</sequence>
<dbReference type="EMBL" id="BMPF01000002">
    <property type="protein sequence ID" value="GGL32578.1"/>
    <property type="molecule type" value="Genomic_DNA"/>
</dbReference>
<gene>
    <name evidence="3" type="ORF">GCM10009037_15280</name>
</gene>
<dbReference type="Proteomes" id="UP000628840">
    <property type="component" value="Unassembled WGS sequence"/>
</dbReference>
<dbReference type="RefSeq" id="WP_188882027.1">
    <property type="nucleotide sequence ID" value="NZ_BMPF01000002.1"/>
</dbReference>
<evidence type="ECO:0000256" key="1">
    <source>
        <dbReference type="SAM" id="MobiDB-lite"/>
    </source>
</evidence>
<dbReference type="AlphaFoldDB" id="A0A830EWU3"/>